<dbReference type="RefSeq" id="WP_084790742.1">
    <property type="nucleotide sequence ID" value="NZ_CP103305.1"/>
</dbReference>
<accession>A0A977IBW9</accession>
<dbReference type="AlphaFoldDB" id="A0A977IBW9"/>
<gene>
    <name evidence="1" type="ORF">NWT39_09535</name>
</gene>
<dbReference type="EMBL" id="CP103305">
    <property type="protein sequence ID" value="UVS68139.1"/>
    <property type="molecule type" value="Genomic_DNA"/>
</dbReference>
<evidence type="ECO:0000313" key="1">
    <source>
        <dbReference type="EMBL" id="UVS68139.1"/>
    </source>
</evidence>
<protein>
    <submittedName>
        <fullName evidence="1">Uncharacterized protein</fullName>
    </submittedName>
</protein>
<dbReference type="GeneID" id="74687110"/>
<reference evidence="1" key="1">
    <citation type="submission" date="2022-08" db="EMBL/GenBank/DDBJ databases">
        <title>Dynamic responses of ammonia-oxidizing microbial communities induced by reactive oxygen species (ROS) in fluctuating redox aquifers.</title>
        <authorList>
            <person name="Wang P."/>
            <person name="Wang H."/>
        </authorList>
    </citation>
    <scope>NUCLEOTIDE SEQUENCE</scope>
    <source>
        <strain evidence="1">PLX03</strain>
    </source>
</reference>
<sequence>MFEQKGKTTGKRVLSAEGPMMEISFESQGKYKDIAVDEVGTFTAVPKPGGAMIGKGNGVIMSRDGEVASWAGSGIGKSGQGGRMSWRGAVFYQTTSQGKLAPLNNAVLVFEYDVDAEGNSTEKAWEWK</sequence>
<proteinExistence type="predicted"/>
<dbReference type="Proteomes" id="UP001059771">
    <property type="component" value="Chromosome"/>
</dbReference>
<name>A0A977IBW9_9ARCH</name>
<organism evidence="1">
    <name type="scientific">Nitrososphaera viennensis</name>
    <dbReference type="NCBI Taxonomy" id="1034015"/>
    <lineage>
        <taxon>Archaea</taxon>
        <taxon>Nitrososphaerota</taxon>
        <taxon>Nitrososphaeria</taxon>
        <taxon>Nitrososphaerales</taxon>
        <taxon>Nitrososphaeraceae</taxon>
        <taxon>Nitrososphaera</taxon>
    </lineage>
</organism>